<feature type="coiled-coil region" evidence="1">
    <location>
        <begin position="30"/>
        <end position="113"/>
    </location>
</feature>
<gene>
    <name evidence="3" type="primary">ORF67957</name>
</gene>
<name>A0A0B6ZKA5_9EUPU</name>
<protein>
    <submittedName>
        <fullName evidence="3">Uncharacterized protein</fullName>
    </submittedName>
</protein>
<reference evidence="3" key="1">
    <citation type="submission" date="2014-12" db="EMBL/GenBank/DDBJ databases">
        <title>Insight into the proteome of Arion vulgaris.</title>
        <authorList>
            <person name="Aradska J."/>
            <person name="Bulat T."/>
            <person name="Smidak R."/>
            <person name="Sarate P."/>
            <person name="Gangsoo J."/>
            <person name="Sialana F."/>
            <person name="Bilban M."/>
            <person name="Lubec G."/>
        </authorList>
    </citation>
    <scope>NUCLEOTIDE SEQUENCE</scope>
    <source>
        <tissue evidence="3">Skin</tissue>
    </source>
</reference>
<feature type="compositionally biased region" description="Basic and acidic residues" evidence="2">
    <location>
        <begin position="121"/>
        <end position="134"/>
    </location>
</feature>
<feature type="compositionally biased region" description="Polar residues" evidence="2">
    <location>
        <begin position="256"/>
        <end position="274"/>
    </location>
</feature>
<evidence type="ECO:0000256" key="1">
    <source>
        <dbReference type="SAM" id="Coils"/>
    </source>
</evidence>
<feature type="region of interest" description="Disordered" evidence="2">
    <location>
        <begin position="216"/>
        <end position="330"/>
    </location>
</feature>
<feature type="compositionally biased region" description="Low complexity" evidence="2">
    <location>
        <begin position="225"/>
        <end position="235"/>
    </location>
</feature>
<feature type="compositionally biased region" description="Basic and acidic residues" evidence="2">
    <location>
        <begin position="239"/>
        <end position="255"/>
    </location>
</feature>
<feature type="compositionally biased region" description="Basic and acidic residues" evidence="2">
    <location>
        <begin position="146"/>
        <end position="166"/>
    </location>
</feature>
<feature type="compositionally biased region" description="Polar residues" evidence="2">
    <location>
        <begin position="296"/>
        <end position="315"/>
    </location>
</feature>
<feature type="non-terminal residue" evidence="3">
    <location>
        <position position="352"/>
    </location>
</feature>
<keyword evidence="1" id="KW-0175">Coiled coil</keyword>
<proteinExistence type="predicted"/>
<dbReference type="EMBL" id="HACG01021982">
    <property type="protein sequence ID" value="CEK68847.1"/>
    <property type="molecule type" value="Transcribed_RNA"/>
</dbReference>
<organism evidence="3">
    <name type="scientific">Arion vulgaris</name>
    <dbReference type="NCBI Taxonomy" id="1028688"/>
    <lineage>
        <taxon>Eukaryota</taxon>
        <taxon>Metazoa</taxon>
        <taxon>Spiralia</taxon>
        <taxon>Lophotrochozoa</taxon>
        <taxon>Mollusca</taxon>
        <taxon>Gastropoda</taxon>
        <taxon>Heterobranchia</taxon>
        <taxon>Euthyneura</taxon>
        <taxon>Panpulmonata</taxon>
        <taxon>Eupulmonata</taxon>
        <taxon>Stylommatophora</taxon>
        <taxon>Helicina</taxon>
        <taxon>Arionoidea</taxon>
        <taxon>Arionidae</taxon>
        <taxon>Arion</taxon>
    </lineage>
</organism>
<accession>A0A0B6ZKA5</accession>
<feature type="region of interest" description="Disordered" evidence="2">
    <location>
        <begin position="121"/>
        <end position="177"/>
    </location>
</feature>
<evidence type="ECO:0000256" key="2">
    <source>
        <dbReference type="SAM" id="MobiDB-lite"/>
    </source>
</evidence>
<evidence type="ECO:0000313" key="3">
    <source>
        <dbReference type="EMBL" id="CEK68847.1"/>
    </source>
</evidence>
<sequence>FAREKESVATDLENKNRKVTDSLQIAYKKEKELTETLHNAKNTIQKLVDKYETLEKDHDILKESLDETQEKFYSSRSEAVEVNNKMSRIELENKQLRHDMDNLKRDLTMARSAVTMHTSYEDAYHKTGNSDRGRVTYRPSQTARTRSVERPYDSHSAERQPDRDDISPGSESENDYMRSPLMKAERELKKLQNSPVYSPKLQQKFYGSEIPSSYSGPPITVDHTSGLSSGSLCSSKNHSPREKKSQVMPHGREVNARSSAPMSSYFSRSQVESSRMSRENEKNGVQQSYKNKEYNRNQSSPKKSSNVANGLTTDQAIERVKSGDILSRPAWEDVYTSLASGRPGNSESKGSH</sequence>
<dbReference type="AlphaFoldDB" id="A0A0B6ZKA5"/>
<feature type="non-terminal residue" evidence="3">
    <location>
        <position position="1"/>
    </location>
</feature>